<dbReference type="Gene3D" id="1.25.10.10">
    <property type="entry name" value="Leucine-rich Repeat Variant"/>
    <property type="match status" value="1"/>
</dbReference>
<proteinExistence type="predicted"/>
<dbReference type="Pfam" id="PF13676">
    <property type="entry name" value="TIR_2"/>
    <property type="match status" value="1"/>
</dbReference>
<dbReference type="InterPro" id="IPR011989">
    <property type="entry name" value="ARM-like"/>
</dbReference>
<feature type="domain" description="TIR" evidence="2">
    <location>
        <begin position="477"/>
        <end position="596"/>
    </location>
</feature>
<evidence type="ECO:0000313" key="4">
    <source>
        <dbReference type="Proteomes" id="UP000828390"/>
    </source>
</evidence>
<dbReference type="AlphaFoldDB" id="A0A9D4LLH9"/>
<comment type="caution">
    <text evidence="3">The sequence shown here is derived from an EMBL/GenBank/DDBJ whole genome shotgun (WGS) entry which is preliminary data.</text>
</comment>
<dbReference type="InterPro" id="IPR035897">
    <property type="entry name" value="Toll_tir_struct_dom_sf"/>
</dbReference>
<dbReference type="GO" id="GO:0007165">
    <property type="term" value="P:signal transduction"/>
    <property type="evidence" value="ECO:0007669"/>
    <property type="project" value="InterPro"/>
</dbReference>
<name>A0A9D4LLH9_DREPO</name>
<dbReference type="InterPro" id="IPR016024">
    <property type="entry name" value="ARM-type_fold"/>
</dbReference>
<organism evidence="3 4">
    <name type="scientific">Dreissena polymorpha</name>
    <name type="common">Zebra mussel</name>
    <name type="synonym">Mytilus polymorpha</name>
    <dbReference type="NCBI Taxonomy" id="45954"/>
    <lineage>
        <taxon>Eukaryota</taxon>
        <taxon>Metazoa</taxon>
        <taxon>Spiralia</taxon>
        <taxon>Lophotrochozoa</taxon>
        <taxon>Mollusca</taxon>
        <taxon>Bivalvia</taxon>
        <taxon>Autobranchia</taxon>
        <taxon>Heteroconchia</taxon>
        <taxon>Euheterodonta</taxon>
        <taxon>Imparidentia</taxon>
        <taxon>Neoheterodontei</taxon>
        <taxon>Myida</taxon>
        <taxon>Dreissenoidea</taxon>
        <taxon>Dreissenidae</taxon>
        <taxon>Dreissena</taxon>
    </lineage>
</organism>
<evidence type="ECO:0000259" key="2">
    <source>
        <dbReference type="Pfam" id="PF13676"/>
    </source>
</evidence>
<dbReference type="PANTHER" id="PTHR46270:SF2">
    <property type="entry name" value="TIR DOMAIN-CONTAINING PROTEIN"/>
    <property type="match status" value="1"/>
</dbReference>
<evidence type="ECO:0000256" key="1">
    <source>
        <dbReference type="SAM" id="MobiDB-lite"/>
    </source>
</evidence>
<dbReference type="PANTHER" id="PTHR46270">
    <property type="entry name" value="ARMADILLO-TYPE FOLD-RELATED"/>
    <property type="match status" value="1"/>
</dbReference>
<dbReference type="Gene3D" id="3.40.50.10140">
    <property type="entry name" value="Toll/interleukin-1 receptor homology (TIR) domain"/>
    <property type="match status" value="1"/>
</dbReference>
<reference evidence="3" key="1">
    <citation type="journal article" date="2019" name="bioRxiv">
        <title>The Genome of the Zebra Mussel, Dreissena polymorpha: A Resource for Invasive Species Research.</title>
        <authorList>
            <person name="McCartney M.A."/>
            <person name="Auch B."/>
            <person name="Kono T."/>
            <person name="Mallez S."/>
            <person name="Zhang Y."/>
            <person name="Obille A."/>
            <person name="Becker A."/>
            <person name="Abrahante J.E."/>
            <person name="Garbe J."/>
            <person name="Badalamenti J.P."/>
            <person name="Herman A."/>
            <person name="Mangelson H."/>
            <person name="Liachko I."/>
            <person name="Sullivan S."/>
            <person name="Sone E.D."/>
            <person name="Koren S."/>
            <person name="Silverstein K.A.T."/>
            <person name="Beckman K.B."/>
            <person name="Gohl D.M."/>
        </authorList>
    </citation>
    <scope>NUCLEOTIDE SEQUENCE</scope>
    <source>
        <strain evidence="3">Duluth1</strain>
        <tissue evidence="3">Whole animal</tissue>
    </source>
</reference>
<dbReference type="SUPFAM" id="SSF52200">
    <property type="entry name" value="Toll/Interleukin receptor TIR domain"/>
    <property type="match status" value="1"/>
</dbReference>
<protein>
    <recommendedName>
        <fullName evidence="2">TIR domain-containing protein</fullName>
    </recommendedName>
</protein>
<keyword evidence="4" id="KW-1185">Reference proteome</keyword>
<feature type="compositionally biased region" description="Polar residues" evidence="1">
    <location>
        <begin position="54"/>
        <end position="63"/>
    </location>
</feature>
<dbReference type="SUPFAM" id="SSF48371">
    <property type="entry name" value="ARM repeat"/>
    <property type="match status" value="1"/>
</dbReference>
<gene>
    <name evidence="3" type="ORF">DPMN_102654</name>
</gene>
<accession>A0A9D4LLH9</accession>
<dbReference type="InterPro" id="IPR000157">
    <property type="entry name" value="TIR_dom"/>
</dbReference>
<evidence type="ECO:0000313" key="3">
    <source>
        <dbReference type="EMBL" id="KAH3859833.1"/>
    </source>
</evidence>
<sequence length="729" mass="81924">MGSAPSNEANREIHLPPTPSAPISQGTLSIKVSNIISTKSKMSDSDTTSLSLSEHSNGDNSSMADEDEAGKSIVTYMSEDELNEFTTKTHMMLRTSALEAMAIKQKLNDDGLYVEKIKATLELFYEACTMLKLASLEHIIKFQQEVANILLQTKFINILCECVMSMHIRGLVSSDGIVDMPGYTITKLALIIALNYSDESDDVVTSLINYEKYLETIKKMLEERTERHLKNDKSKLSQYDLELIATLLGVAHNIAMRSNIHRLRSLNFTDVIKPYLTSWDETCSLLALAVLAAIINEAECDIINAAHDKVQYLLKVLENGLNSKQRRSSDGWSCKECAYIVRMLAQNDANKQLLVQIGALELLVKMGLTGNDEEERCESVSALWALCFDKTNQQKVAKNENLGLVELLFELKTSEDARIRKACNGALWTLRDVLASSEIQKFRIFALRLDADISQKVEREENKGAETKETDAPRGHIMISYQWDNQQLLKAIRDKLKENKFKVWMDIDEMGGSTVQAMASAVENAELVLMCVSQKYKNSPNCRAEAEYAFQKKKNIIPLKMDRGYDPDGWLGFICGAKLFYDFSGKYSFDDKLNALIRELAKHWTSKGLQSELSIQPEVVTKIHTQPVVAFDHADSASAPSSSNRVLVSMEIIGSVRKWTDSALKTWIDTNGLKSVLPSNINRDDIALLLKMMTESPDFFYRCTNDMLKIRNLSSLSKLVWALQSITTN</sequence>
<dbReference type="Proteomes" id="UP000828390">
    <property type="component" value="Unassembled WGS sequence"/>
</dbReference>
<feature type="region of interest" description="Disordered" evidence="1">
    <location>
        <begin position="1"/>
        <end position="27"/>
    </location>
</feature>
<reference evidence="3" key="2">
    <citation type="submission" date="2020-11" db="EMBL/GenBank/DDBJ databases">
        <authorList>
            <person name="McCartney M.A."/>
            <person name="Auch B."/>
            <person name="Kono T."/>
            <person name="Mallez S."/>
            <person name="Becker A."/>
            <person name="Gohl D.M."/>
            <person name="Silverstein K.A.T."/>
            <person name="Koren S."/>
            <person name="Bechman K.B."/>
            <person name="Herman A."/>
            <person name="Abrahante J.E."/>
            <person name="Garbe J."/>
        </authorList>
    </citation>
    <scope>NUCLEOTIDE SEQUENCE</scope>
    <source>
        <strain evidence="3">Duluth1</strain>
        <tissue evidence="3">Whole animal</tissue>
    </source>
</reference>
<dbReference type="OrthoDB" id="2148946at2759"/>
<dbReference type="EMBL" id="JAIWYP010000003">
    <property type="protein sequence ID" value="KAH3859833.1"/>
    <property type="molecule type" value="Genomic_DNA"/>
</dbReference>
<feature type="region of interest" description="Disordered" evidence="1">
    <location>
        <begin position="39"/>
        <end position="67"/>
    </location>
</feature>
<feature type="compositionally biased region" description="Low complexity" evidence="1">
    <location>
        <begin position="39"/>
        <end position="53"/>
    </location>
</feature>